<dbReference type="EMBL" id="JAYKXN010000004">
    <property type="protein sequence ID" value="KAK7295348.1"/>
    <property type="molecule type" value="Genomic_DNA"/>
</dbReference>
<dbReference type="CDD" id="cd03031">
    <property type="entry name" value="GRX_GRX_like"/>
    <property type="match status" value="1"/>
</dbReference>
<keyword evidence="4" id="KW-1185">Reference proteome</keyword>
<gene>
    <name evidence="3" type="ORF">RJT34_18255</name>
</gene>
<evidence type="ECO:0000313" key="3">
    <source>
        <dbReference type="EMBL" id="KAK7295348.1"/>
    </source>
</evidence>
<feature type="region of interest" description="Disordered" evidence="1">
    <location>
        <begin position="237"/>
        <end position="263"/>
    </location>
</feature>
<comment type="caution">
    <text evidence="3">The sequence shown here is derived from an EMBL/GenBank/DDBJ whole genome shotgun (WGS) entry which is preliminary data.</text>
</comment>
<dbReference type="SUPFAM" id="SSF52833">
    <property type="entry name" value="Thioredoxin-like"/>
    <property type="match status" value="1"/>
</dbReference>
<protein>
    <recommendedName>
        <fullName evidence="2">Glutaredoxin domain-containing protein</fullName>
    </recommendedName>
</protein>
<dbReference type="FunFam" id="3.40.30.10:FF:000273">
    <property type="entry name" value="Glutaredoxin family protein"/>
    <property type="match status" value="1"/>
</dbReference>
<organism evidence="3 4">
    <name type="scientific">Clitoria ternatea</name>
    <name type="common">Butterfly pea</name>
    <dbReference type="NCBI Taxonomy" id="43366"/>
    <lineage>
        <taxon>Eukaryota</taxon>
        <taxon>Viridiplantae</taxon>
        <taxon>Streptophyta</taxon>
        <taxon>Embryophyta</taxon>
        <taxon>Tracheophyta</taxon>
        <taxon>Spermatophyta</taxon>
        <taxon>Magnoliopsida</taxon>
        <taxon>eudicotyledons</taxon>
        <taxon>Gunneridae</taxon>
        <taxon>Pentapetalae</taxon>
        <taxon>rosids</taxon>
        <taxon>fabids</taxon>
        <taxon>Fabales</taxon>
        <taxon>Fabaceae</taxon>
        <taxon>Papilionoideae</taxon>
        <taxon>50 kb inversion clade</taxon>
        <taxon>NPAAA clade</taxon>
        <taxon>indigoferoid/millettioid clade</taxon>
        <taxon>Phaseoleae</taxon>
        <taxon>Clitoria</taxon>
    </lineage>
</organism>
<sequence>MGCASSKQKRCRRCNAPYSPAPRSYSMHVHHPPQAQGDSYHVVALTSTTLGTLKLTPTSDSHLPQNNSSTCCHDFKLPNGNISGIESFRFDNDNSFQRLKEKNETLEREKKEEFSMGLIEAKTWSSMIEQKLPKVFPKTPTRTPPGEPETINTWELMEGLEDTTPFRSPSHFRSFSFDVIDDDVADVDVDPPKFSVAASPKPMWLLMTEEESKLNPAASYFDPEVISSFKKSLQQLSPDSPFHLRTTQSDGEKQGTRKEFSSDENKVKSDAFVDDKVDSCGNDKVVLYFTSLRGVRKTYEDCCQVRLILKGLGVRVDERDVSMHSGFKEELRELLGDRYGCGGLPRAFVGSNYIGGAEEIQKLHEDGKLEKLLSCCEKIEDNGEGDGGGVCEACGDIRFVPCETCCGSCKIYYEGGEEEEEYVDGEVGECGFQRCPDCNENGLIRCPLCCC</sequence>
<reference evidence="3 4" key="1">
    <citation type="submission" date="2024-01" db="EMBL/GenBank/DDBJ databases">
        <title>The genomes of 5 underutilized Papilionoideae crops provide insights into root nodulation and disease resistance.</title>
        <authorList>
            <person name="Yuan L."/>
        </authorList>
    </citation>
    <scope>NUCLEOTIDE SEQUENCE [LARGE SCALE GENOMIC DNA]</scope>
    <source>
        <strain evidence="3">LY-2023</strain>
        <tissue evidence="3">Leaf</tissue>
    </source>
</reference>
<proteinExistence type="predicted"/>
<dbReference type="AlphaFoldDB" id="A0AAN9JCP0"/>
<name>A0AAN9JCP0_CLITE</name>
<dbReference type="PANTHER" id="PTHR45669">
    <property type="entry name" value="GLUTAREDOXIN DOMAIN-CONTAINING CYSTEINE-RICH PROTEIN CG12206-RELATED"/>
    <property type="match status" value="1"/>
</dbReference>
<feature type="compositionally biased region" description="Basic and acidic residues" evidence="1">
    <location>
        <begin position="250"/>
        <end position="263"/>
    </location>
</feature>
<evidence type="ECO:0000313" key="4">
    <source>
        <dbReference type="Proteomes" id="UP001359559"/>
    </source>
</evidence>
<dbReference type="InterPro" id="IPR002109">
    <property type="entry name" value="Glutaredoxin"/>
</dbReference>
<dbReference type="Pfam" id="PF23733">
    <property type="entry name" value="GRXCR1-2_C"/>
    <property type="match status" value="1"/>
</dbReference>
<dbReference type="Gene3D" id="3.40.30.10">
    <property type="entry name" value="Glutaredoxin"/>
    <property type="match status" value="1"/>
</dbReference>
<feature type="domain" description="Glutaredoxin" evidence="2">
    <location>
        <begin position="286"/>
        <end position="354"/>
    </location>
</feature>
<accession>A0AAN9JCP0</accession>
<dbReference type="PANTHER" id="PTHR45669:SF30">
    <property type="entry name" value="OS04G0641300 PROTEIN"/>
    <property type="match status" value="1"/>
</dbReference>
<dbReference type="PROSITE" id="PS51354">
    <property type="entry name" value="GLUTAREDOXIN_2"/>
    <property type="match status" value="1"/>
</dbReference>
<dbReference type="Pfam" id="PF00462">
    <property type="entry name" value="Glutaredoxin"/>
    <property type="match status" value="1"/>
</dbReference>
<evidence type="ECO:0000256" key="1">
    <source>
        <dbReference type="SAM" id="MobiDB-lite"/>
    </source>
</evidence>
<dbReference type="Proteomes" id="UP001359559">
    <property type="component" value="Unassembled WGS sequence"/>
</dbReference>
<dbReference type="InterPro" id="IPR036249">
    <property type="entry name" value="Thioredoxin-like_sf"/>
</dbReference>
<evidence type="ECO:0000259" key="2">
    <source>
        <dbReference type="Pfam" id="PF00462"/>
    </source>
</evidence>